<evidence type="ECO:0000313" key="1">
    <source>
        <dbReference type="EMBL" id="CDZ77814.1"/>
    </source>
</evidence>
<reference evidence="1 2" key="1">
    <citation type="submission" date="2014-06" db="EMBL/GenBank/DDBJ databases">
        <authorList>
            <person name="Urmite Genomes Urmite Genomes"/>
        </authorList>
    </citation>
    <scope>NUCLEOTIDE SEQUENCE [LARGE SCALE GENOMIC DNA]</scope>
</reference>
<gene>
    <name evidence="1" type="ORF">BN59_02104</name>
</gene>
<dbReference type="RefSeq" id="WP_043874285.1">
    <property type="nucleotide sequence ID" value="NZ_CCVW01000002.1"/>
</dbReference>
<sequence>MMMGSVFAVSDINAVKTLLLDPKVLVNTQEMEGSTALMISAIRRLYFESGLYWLQVELATNSIKSHNFLRQNHMQQVCCKK</sequence>
<keyword evidence="2" id="KW-1185">Reference proteome</keyword>
<name>A0A078L1A0_9GAMM</name>
<dbReference type="EMBL" id="CCSB01000002">
    <property type="protein sequence ID" value="CDZ77814.1"/>
    <property type="molecule type" value="Genomic_DNA"/>
</dbReference>
<dbReference type="Proteomes" id="UP000044071">
    <property type="component" value="Unassembled WGS sequence"/>
</dbReference>
<organism evidence="1 2">
    <name type="scientific">Legionella massiliensis</name>
    <dbReference type="NCBI Taxonomy" id="1034943"/>
    <lineage>
        <taxon>Bacteria</taxon>
        <taxon>Pseudomonadati</taxon>
        <taxon>Pseudomonadota</taxon>
        <taxon>Gammaproteobacteria</taxon>
        <taxon>Legionellales</taxon>
        <taxon>Legionellaceae</taxon>
        <taxon>Legionella</taxon>
    </lineage>
</organism>
<dbReference type="AlphaFoldDB" id="A0A078L1A0"/>
<evidence type="ECO:0000313" key="2">
    <source>
        <dbReference type="Proteomes" id="UP000044071"/>
    </source>
</evidence>
<proteinExistence type="predicted"/>
<accession>A0A078L1A0</accession>
<protein>
    <submittedName>
        <fullName evidence="1">Uncharacterized protein</fullName>
    </submittedName>
</protein>